<feature type="region of interest" description="Disordered" evidence="7">
    <location>
        <begin position="513"/>
        <end position="549"/>
    </location>
</feature>
<dbReference type="GO" id="GO:0003677">
    <property type="term" value="F:DNA binding"/>
    <property type="evidence" value="ECO:0007669"/>
    <property type="project" value="UniProtKB-KW"/>
</dbReference>
<dbReference type="GO" id="GO:0008270">
    <property type="term" value="F:zinc ion binding"/>
    <property type="evidence" value="ECO:0007669"/>
    <property type="project" value="UniProtKB-KW"/>
</dbReference>
<dbReference type="AlphaFoldDB" id="A0A9N9J4A1"/>
<evidence type="ECO:0000313" key="10">
    <source>
        <dbReference type="Proteomes" id="UP000789405"/>
    </source>
</evidence>
<feature type="domain" description="hAT-like transposase RNase-H fold" evidence="8">
    <location>
        <begin position="431"/>
        <end position="499"/>
    </location>
</feature>
<evidence type="ECO:0000259" key="8">
    <source>
        <dbReference type="Pfam" id="PF14372"/>
    </source>
</evidence>
<keyword evidence="4" id="KW-0862">Zinc</keyword>
<sequence length="549" mass="63625">MSENLNSPTNTLEECSDEDDLNNQIYAENESDHDELSFELEYNMESETLEEAEGVSMEEIIEENINKDSRLVQSKTSSNIYKSDVWDYVNEETRKCSRCPKIFAPTTATTSIRSHLKQHNISFDKSKQTTLDIIIKKHSPKIQAEKTQAIIEWIVLELKSFNIVEKSAFFNMINKLDPSYEIPTRNTIKNSIITQFNQQRNLVKNYLAKISNNIALTVDIWTSIKMESFLGITVHFIDDNWILQHFVLDIFRFKESHTGELIANKIYEIVKEFGLESKIISLTTDNGSNMISGAGYLQDKLNLDEFAHYRCIAHILNLIVSAGLKVLESSIKNLRKLIKTIRKSTKFLEDLKNIVALDKKTFLAPILDCKTRWNSTYQMISRACNLKEYIEMLLVKHPSLKNYWPNEEDWNIFKQLIQLLAQFNDATIELSSQKYPTIAYAQIILLSIRNELESNQNNEYPLTIVIEEMLSKFIEYYNTIVGSFHIAAFLDPRYKKYCFPNMDNNEILGPIREKLEQQPSLPAQPSKKSSSFYQKLKSTSQNLQLTDDE</sequence>
<proteinExistence type="predicted"/>
<name>A0A9N9J4A1_9GLOM</name>
<evidence type="ECO:0000256" key="1">
    <source>
        <dbReference type="ARBA" id="ARBA00004123"/>
    </source>
</evidence>
<dbReference type="SUPFAM" id="SSF53098">
    <property type="entry name" value="Ribonuclease H-like"/>
    <property type="match status" value="1"/>
</dbReference>
<comment type="subcellular location">
    <subcellularLocation>
        <location evidence="1">Nucleus</location>
    </subcellularLocation>
</comment>
<dbReference type="EMBL" id="CAJVPY010017695">
    <property type="protein sequence ID" value="CAG8763168.1"/>
    <property type="molecule type" value="Genomic_DNA"/>
</dbReference>
<feature type="non-terminal residue" evidence="9">
    <location>
        <position position="549"/>
    </location>
</feature>
<keyword evidence="6" id="KW-0539">Nucleus</keyword>
<protein>
    <submittedName>
        <fullName evidence="9">10947_t:CDS:1</fullName>
    </submittedName>
</protein>
<dbReference type="InterPro" id="IPR052035">
    <property type="entry name" value="ZnF_BED_domain_contain"/>
</dbReference>
<keyword evidence="10" id="KW-1185">Reference proteome</keyword>
<keyword evidence="5" id="KW-0238">DNA-binding</keyword>
<evidence type="ECO:0000256" key="6">
    <source>
        <dbReference type="ARBA" id="ARBA00023242"/>
    </source>
</evidence>
<accession>A0A9N9J4A1</accession>
<dbReference type="SUPFAM" id="SSF140996">
    <property type="entry name" value="Hermes dimerisation domain"/>
    <property type="match status" value="1"/>
</dbReference>
<dbReference type="Pfam" id="PF14372">
    <property type="entry name" value="hAT-like_RNase-H"/>
    <property type="match status" value="1"/>
</dbReference>
<dbReference type="PANTHER" id="PTHR46481">
    <property type="entry name" value="ZINC FINGER BED DOMAIN-CONTAINING PROTEIN 4"/>
    <property type="match status" value="1"/>
</dbReference>
<evidence type="ECO:0000313" key="9">
    <source>
        <dbReference type="EMBL" id="CAG8763168.1"/>
    </source>
</evidence>
<evidence type="ECO:0000256" key="2">
    <source>
        <dbReference type="ARBA" id="ARBA00022723"/>
    </source>
</evidence>
<dbReference type="PANTHER" id="PTHR46481:SF10">
    <property type="entry name" value="ZINC FINGER BED DOMAIN-CONTAINING PROTEIN 39"/>
    <property type="match status" value="1"/>
</dbReference>
<feature type="compositionally biased region" description="Polar residues" evidence="7">
    <location>
        <begin position="517"/>
        <end position="549"/>
    </location>
</feature>
<evidence type="ECO:0000256" key="4">
    <source>
        <dbReference type="ARBA" id="ARBA00022833"/>
    </source>
</evidence>
<evidence type="ECO:0000256" key="5">
    <source>
        <dbReference type="ARBA" id="ARBA00023125"/>
    </source>
</evidence>
<gene>
    <name evidence="9" type="ORF">DERYTH_LOCUS18006</name>
</gene>
<comment type="caution">
    <text evidence="9">The sequence shown here is derived from an EMBL/GenBank/DDBJ whole genome shotgun (WGS) entry which is preliminary data.</text>
</comment>
<dbReference type="OrthoDB" id="2431589at2759"/>
<dbReference type="Proteomes" id="UP000789405">
    <property type="component" value="Unassembled WGS sequence"/>
</dbReference>
<evidence type="ECO:0000256" key="7">
    <source>
        <dbReference type="SAM" id="MobiDB-lite"/>
    </source>
</evidence>
<dbReference type="InterPro" id="IPR025525">
    <property type="entry name" value="hAT-like_transposase_RNase-H"/>
</dbReference>
<keyword evidence="2" id="KW-0479">Metal-binding</keyword>
<reference evidence="9" key="1">
    <citation type="submission" date="2021-06" db="EMBL/GenBank/DDBJ databases">
        <authorList>
            <person name="Kallberg Y."/>
            <person name="Tangrot J."/>
            <person name="Rosling A."/>
        </authorList>
    </citation>
    <scope>NUCLEOTIDE SEQUENCE</scope>
    <source>
        <strain evidence="9">MA453B</strain>
    </source>
</reference>
<organism evidence="9 10">
    <name type="scientific">Dentiscutata erythropus</name>
    <dbReference type="NCBI Taxonomy" id="1348616"/>
    <lineage>
        <taxon>Eukaryota</taxon>
        <taxon>Fungi</taxon>
        <taxon>Fungi incertae sedis</taxon>
        <taxon>Mucoromycota</taxon>
        <taxon>Glomeromycotina</taxon>
        <taxon>Glomeromycetes</taxon>
        <taxon>Diversisporales</taxon>
        <taxon>Gigasporaceae</taxon>
        <taxon>Dentiscutata</taxon>
    </lineage>
</organism>
<keyword evidence="3" id="KW-0863">Zinc-finger</keyword>
<evidence type="ECO:0000256" key="3">
    <source>
        <dbReference type="ARBA" id="ARBA00022771"/>
    </source>
</evidence>
<dbReference type="InterPro" id="IPR012337">
    <property type="entry name" value="RNaseH-like_sf"/>
</dbReference>
<dbReference type="GO" id="GO:0005634">
    <property type="term" value="C:nucleus"/>
    <property type="evidence" value="ECO:0007669"/>
    <property type="project" value="UniProtKB-SubCell"/>
</dbReference>